<dbReference type="Proteomes" id="UP000188320">
    <property type="component" value="Unassembled WGS sequence"/>
</dbReference>
<gene>
    <name evidence="2" type="ORF">AX774_g219</name>
</gene>
<feature type="region of interest" description="Disordered" evidence="1">
    <location>
        <begin position="1"/>
        <end position="22"/>
    </location>
</feature>
<sequence length="549" mass="62637">MSEVVTKEETLVGEPHEKPKTQYNYNSLERLGGELRINTKKEKEKKNIAKYNLGESAPFEDTSRIWNLPTNRKPSSSNEPKLLNEYILNQNENKDRYIHNEDALNAELHRSAKMVLIDSEEPLTARSSLSNDSQATWRFGNEEDRSEMESVTSNATGYSSNILFGAQSAYRRTVKKLKEAKLLLKQASKDEIDVGNAESEYFDQKSVKKWHQDEVELAGEKGVYSDNQKGMDGPKVYSHNYEEYNDQNYWNDSVSANHNYYENNGARGRGPNRDFAHENYWGIDEKTPAIRNRAIRGYNNQHEASRAYNSVGQRGEGGGSERDKQGVDYTYVSNGYYLKDNGDFVLARGGEDLDERDPRGRRGKEVAMAYPPYFRQQDDGVYRNGHEYWHGDGINSIENRTNAYKYDYDRRYMDSYDHHGPRDISTNQNWMHGSEYSIQREKNESSSLFLGYKAHKYVQISSQTRPTESRLGIVDQGNVISDKKTMYYGSGMFSKGVGFYTMLAATAGLSAANPVYSAKAFDRFIALLSVVGDICYDQGWTVGAFVIVV</sequence>
<protein>
    <submittedName>
        <fullName evidence="2">Uncharacterized protein</fullName>
    </submittedName>
</protein>
<keyword evidence="3" id="KW-1185">Reference proteome</keyword>
<evidence type="ECO:0000313" key="2">
    <source>
        <dbReference type="EMBL" id="OMH86193.1"/>
    </source>
</evidence>
<feature type="region of interest" description="Disordered" evidence="1">
    <location>
        <begin position="125"/>
        <end position="153"/>
    </location>
</feature>
<feature type="compositionally biased region" description="Basic and acidic residues" evidence="1">
    <location>
        <begin position="1"/>
        <end position="20"/>
    </location>
</feature>
<dbReference type="EMBL" id="LSSK01000010">
    <property type="protein sequence ID" value="OMH86193.1"/>
    <property type="molecule type" value="Genomic_DNA"/>
</dbReference>
<dbReference type="AlphaFoldDB" id="A0A1R1PZ17"/>
<comment type="caution">
    <text evidence="2">The sequence shown here is derived from an EMBL/GenBank/DDBJ whole genome shotgun (WGS) entry which is preliminary data.</text>
</comment>
<proteinExistence type="predicted"/>
<evidence type="ECO:0000313" key="3">
    <source>
        <dbReference type="Proteomes" id="UP000188320"/>
    </source>
</evidence>
<feature type="region of interest" description="Disordered" evidence="1">
    <location>
        <begin position="305"/>
        <end position="326"/>
    </location>
</feature>
<organism evidence="2 3">
    <name type="scientific">Zancudomyces culisetae</name>
    <name type="common">Gut fungus</name>
    <name type="synonym">Smittium culisetae</name>
    <dbReference type="NCBI Taxonomy" id="1213189"/>
    <lineage>
        <taxon>Eukaryota</taxon>
        <taxon>Fungi</taxon>
        <taxon>Fungi incertae sedis</taxon>
        <taxon>Zoopagomycota</taxon>
        <taxon>Kickxellomycotina</taxon>
        <taxon>Harpellomycetes</taxon>
        <taxon>Harpellales</taxon>
        <taxon>Legeriomycetaceae</taxon>
        <taxon>Zancudomyces</taxon>
    </lineage>
</organism>
<reference evidence="3" key="1">
    <citation type="submission" date="2017-01" db="EMBL/GenBank/DDBJ databases">
        <authorList>
            <person name="Wang Y."/>
            <person name="White M."/>
            <person name="Kvist S."/>
            <person name="Moncalvo J.-M."/>
        </authorList>
    </citation>
    <scope>NUCLEOTIDE SEQUENCE [LARGE SCALE GENOMIC DNA]</scope>
    <source>
        <strain evidence="3">COL-18-3</strain>
    </source>
</reference>
<feature type="compositionally biased region" description="Polar residues" evidence="1">
    <location>
        <begin position="125"/>
        <end position="136"/>
    </location>
</feature>
<accession>A0A1R1PZ17</accession>
<name>A0A1R1PZ17_ZANCU</name>
<evidence type="ECO:0000256" key="1">
    <source>
        <dbReference type="SAM" id="MobiDB-lite"/>
    </source>
</evidence>